<accession>A0A1Q9CFB3</accession>
<evidence type="ECO:0000256" key="1">
    <source>
        <dbReference type="SAM" id="MobiDB-lite"/>
    </source>
</evidence>
<dbReference type="AlphaFoldDB" id="A0A1Q9CFB3"/>
<dbReference type="Proteomes" id="UP000186817">
    <property type="component" value="Unassembled WGS sequence"/>
</dbReference>
<evidence type="ECO:0000313" key="3">
    <source>
        <dbReference type="Proteomes" id="UP000186817"/>
    </source>
</evidence>
<dbReference type="OrthoDB" id="408384at2759"/>
<name>A0A1Q9CFB3_SYMMI</name>
<dbReference type="EMBL" id="LSRX01001264">
    <property type="protein sequence ID" value="OLP81618.1"/>
    <property type="molecule type" value="Genomic_DNA"/>
</dbReference>
<gene>
    <name evidence="2" type="ORF">AK812_SmicGene37819</name>
</gene>
<comment type="caution">
    <text evidence="2">The sequence shown here is derived from an EMBL/GenBank/DDBJ whole genome shotgun (WGS) entry which is preliminary data.</text>
</comment>
<keyword evidence="3" id="KW-1185">Reference proteome</keyword>
<proteinExistence type="predicted"/>
<reference evidence="2 3" key="1">
    <citation type="submission" date="2016-02" db="EMBL/GenBank/DDBJ databases">
        <title>Genome analysis of coral dinoflagellate symbionts highlights evolutionary adaptations to a symbiotic lifestyle.</title>
        <authorList>
            <person name="Aranda M."/>
            <person name="Li Y."/>
            <person name="Liew Y.J."/>
            <person name="Baumgarten S."/>
            <person name="Simakov O."/>
            <person name="Wilson M."/>
            <person name="Piel J."/>
            <person name="Ashoor H."/>
            <person name="Bougouffa S."/>
            <person name="Bajic V.B."/>
            <person name="Ryu T."/>
            <person name="Ravasi T."/>
            <person name="Bayer T."/>
            <person name="Micklem G."/>
            <person name="Kim H."/>
            <person name="Bhak J."/>
            <person name="Lajeunesse T.C."/>
            <person name="Voolstra C.R."/>
        </authorList>
    </citation>
    <scope>NUCLEOTIDE SEQUENCE [LARGE SCALE GENOMIC DNA]</scope>
    <source>
        <strain evidence="2 3">CCMP2467</strain>
    </source>
</reference>
<feature type="region of interest" description="Disordered" evidence="1">
    <location>
        <begin position="178"/>
        <end position="198"/>
    </location>
</feature>
<organism evidence="2 3">
    <name type="scientific">Symbiodinium microadriaticum</name>
    <name type="common">Dinoflagellate</name>
    <name type="synonym">Zooxanthella microadriatica</name>
    <dbReference type="NCBI Taxonomy" id="2951"/>
    <lineage>
        <taxon>Eukaryota</taxon>
        <taxon>Sar</taxon>
        <taxon>Alveolata</taxon>
        <taxon>Dinophyceae</taxon>
        <taxon>Suessiales</taxon>
        <taxon>Symbiodiniaceae</taxon>
        <taxon>Symbiodinium</taxon>
    </lineage>
</organism>
<sequence length="198" mass="22455">MVHVQRRRLQTRAPIPERSFLDAIKPPSALVRAGFLSADEVWIALAAVYGFRSSPRWRSNYRTDMMKTAITQQAVKESYVAVYVDEYLVAGPRNVCDDVHNWFSSTWQTTEIQHATAESPLRILGMQMKVVTKDEGQFDGYSVDQEGCIKETFHHHNIGEKQMSTIVAPKESMSLDPITIPEAYDEKDAKKTQSSTSE</sequence>
<evidence type="ECO:0000313" key="2">
    <source>
        <dbReference type="EMBL" id="OLP81618.1"/>
    </source>
</evidence>
<protein>
    <submittedName>
        <fullName evidence="2">Uncharacterized protein</fullName>
    </submittedName>
</protein>